<keyword evidence="2" id="KW-1185">Reference proteome</keyword>
<accession>A0ABT8FF23</accession>
<dbReference type="RefSeq" id="WP_300952379.1">
    <property type="nucleotide sequence ID" value="NZ_JAUHJQ010000003.1"/>
</dbReference>
<organism evidence="1 2">
    <name type="scientific">Nocardioides oceani</name>
    <dbReference type="NCBI Taxonomy" id="3058369"/>
    <lineage>
        <taxon>Bacteria</taxon>
        <taxon>Bacillati</taxon>
        <taxon>Actinomycetota</taxon>
        <taxon>Actinomycetes</taxon>
        <taxon>Propionibacteriales</taxon>
        <taxon>Nocardioidaceae</taxon>
        <taxon>Nocardioides</taxon>
    </lineage>
</organism>
<evidence type="ECO:0000313" key="2">
    <source>
        <dbReference type="Proteomes" id="UP001168620"/>
    </source>
</evidence>
<protein>
    <submittedName>
        <fullName evidence="1">Uncharacterized protein</fullName>
    </submittedName>
</protein>
<sequence length="48" mass="5150">MPLQKDPRHRQPRPAVVAALVLTAVREPRHHHAATVLEETAGAVAGHG</sequence>
<reference evidence="1" key="1">
    <citation type="submission" date="2023-06" db="EMBL/GenBank/DDBJ databases">
        <title>Draft genome sequence of Nocardioides sp. SOB77.</title>
        <authorList>
            <person name="Zhang G."/>
        </authorList>
    </citation>
    <scope>NUCLEOTIDE SEQUENCE</scope>
    <source>
        <strain evidence="1">SOB77</strain>
    </source>
</reference>
<comment type="caution">
    <text evidence="1">The sequence shown here is derived from an EMBL/GenBank/DDBJ whole genome shotgun (WGS) entry which is preliminary data.</text>
</comment>
<gene>
    <name evidence="1" type="ORF">QWY28_09990</name>
</gene>
<dbReference type="Proteomes" id="UP001168620">
    <property type="component" value="Unassembled WGS sequence"/>
</dbReference>
<proteinExistence type="predicted"/>
<name>A0ABT8FF23_9ACTN</name>
<dbReference type="EMBL" id="JAUHJQ010000003">
    <property type="protein sequence ID" value="MDN4173272.1"/>
    <property type="molecule type" value="Genomic_DNA"/>
</dbReference>
<evidence type="ECO:0000313" key="1">
    <source>
        <dbReference type="EMBL" id="MDN4173272.1"/>
    </source>
</evidence>